<name>A0ACC2I5G8_9PLEO</name>
<dbReference type="Proteomes" id="UP001153331">
    <property type="component" value="Unassembled WGS sequence"/>
</dbReference>
<evidence type="ECO:0000313" key="1">
    <source>
        <dbReference type="EMBL" id="KAJ8110390.1"/>
    </source>
</evidence>
<keyword evidence="2" id="KW-1185">Reference proteome</keyword>
<protein>
    <submittedName>
        <fullName evidence="1">Uncharacterized protein</fullName>
    </submittedName>
</protein>
<dbReference type="EMBL" id="JAPHNI010000504">
    <property type="protein sequence ID" value="KAJ8110390.1"/>
    <property type="molecule type" value="Genomic_DNA"/>
</dbReference>
<accession>A0ACC2I5G8</accession>
<proteinExistence type="predicted"/>
<gene>
    <name evidence="1" type="ORF">OPT61_g6759</name>
</gene>
<organism evidence="1 2">
    <name type="scientific">Boeremia exigua</name>
    <dbReference type="NCBI Taxonomy" id="749465"/>
    <lineage>
        <taxon>Eukaryota</taxon>
        <taxon>Fungi</taxon>
        <taxon>Dikarya</taxon>
        <taxon>Ascomycota</taxon>
        <taxon>Pezizomycotina</taxon>
        <taxon>Dothideomycetes</taxon>
        <taxon>Pleosporomycetidae</taxon>
        <taxon>Pleosporales</taxon>
        <taxon>Pleosporineae</taxon>
        <taxon>Didymellaceae</taxon>
        <taxon>Boeremia</taxon>
    </lineage>
</organism>
<evidence type="ECO:0000313" key="2">
    <source>
        <dbReference type="Proteomes" id="UP001153331"/>
    </source>
</evidence>
<reference evidence="1" key="1">
    <citation type="submission" date="2022-11" db="EMBL/GenBank/DDBJ databases">
        <title>Genome Sequence of Boeremia exigua.</title>
        <authorList>
            <person name="Buettner E."/>
        </authorList>
    </citation>
    <scope>NUCLEOTIDE SEQUENCE</scope>
    <source>
        <strain evidence="1">CU02</strain>
    </source>
</reference>
<sequence length="357" mass="40056">MTEPLDNNGMTSEISSKGRGDNSQGPECVSPAAEPVLQQTMSTLPACTGLDIITSLYQQATEADRLVLLEMNKLYFKDNSFRESIKMSVQKSSRQPFCFMDLPTELRLMIAQYALQADNALEFCWLDHSPILRRATFAGLEKLNALTRTSKQIYSELGSMVWDINTFGFEVHNINHYLGRTHPLKSVSEYELVFEAIRFLVGNGKGQMLKSISVTLSISGLRLTPNSSTSDFPGIPSLTRMIPHAQWRIFDDEWPVLGSRKPLTQSQGVRFKNHGRNLVARLLLNDHAASTTRNWRIFPNIIDRLNVVMSVPAYRKSRRAAKNKRKPSCKATEPPEAWGGSGAQFHARSPPRSVVLS</sequence>
<comment type="caution">
    <text evidence="1">The sequence shown here is derived from an EMBL/GenBank/DDBJ whole genome shotgun (WGS) entry which is preliminary data.</text>
</comment>